<dbReference type="EMBL" id="CAIIXF020000819">
    <property type="protein sequence ID" value="CAH1803442.1"/>
    <property type="molecule type" value="Genomic_DNA"/>
</dbReference>
<keyword evidence="2" id="KW-1185">Reference proteome</keyword>
<evidence type="ECO:0000313" key="2">
    <source>
        <dbReference type="Proteomes" id="UP000749559"/>
    </source>
</evidence>
<comment type="caution">
    <text evidence="1">The sequence shown here is derived from an EMBL/GenBank/DDBJ whole genome shotgun (WGS) entry which is preliminary data.</text>
</comment>
<dbReference type="AlphaFoldDB" id="A0A8J1Y0S4"/>
<evidence type="ECO:0000313" key="1">
    <source>
        <dbReference type="EMBL" id="CAH1803442.1"/>
    </source>
</evidence>
<organism evidence="1 2">
    <name type="scientific">Owenia fusiformis</name>
    <name type="common">Polychaete worm</name>
    <dbReference type="NCBI Taxonomy" id="6347"/>
    <lineage>
        <taxon>Eukaryota</taxon>
        <taxon>Metazoa</taxon>
        <taxon>Spiralia</taxon>
        <taxon>Lophotrochozoa</taxon>
        <taxon>Annelida</taxon>
        <taxon>Polychaeta</taxon>
        <taxon>Sedentaria</taxon>
        <taxon>Canalipalpata</taxon>
        <taxon>Sabellida</taxon>
        <taxon>Oweniida</taxon>
        <taxon>Oweniidae</taxon>
        <taxon>Owenia</taxon>
    </lineage>
</organism>
<sequence length="100" mass="11592">MASDSPYMAREQSGKLAILASESGFRGRADDIILTLQNPPPRYRNTTPHGQDTVDSCQLNQRAYNLHHRISSEFKSKVYLYFETSSNKHTCYNMNKYKYH</sequence>
<name>A0A8J1Y0S4_OWEFU</name>
<reference evidence="1" key="1">
    <citation type="submission" date="2022-03" db="EMBL/GenBank/DDBJ databases">
        <authorList>
            <person name="Martin C."/>
        </authorList>
    </citation>
    <scope>NUCLEOTIDE SEQUENCE</scope>
</reference>
<dbReference type="Proteomes" id="UP000749559">
    <property type="component" value="Unassembled WGS sequence"/>
</dbReference>
<proteinExistence type="predicted"/>
<accession>A0A8J1Y0S4</accession>
<protein>
    <submittedName>
        <fullName evidence="1">Uncharacterized protein</fullName>
    </submittedName>
</protein>
<gene>
    <name evidence="1" type="ORF">OFUS_LOCUS27035</name>
</gene>